<gene>
    <name evidence="8" type="primary">exo I_4</name>
    <name evidence="8" type="ORF">NCTC11190_00450</name>
</gene>
<proteinExistence type="inferred from homology"/>
<dbReference type="GO" id="GO:0004563">
    <property type="term" value="F:beta-N-acetylhexosaminidase activity"/>
    <property type="evidence" value="ECO:0007669"/>
    <property type="project" value="UniProtKB-EC"/>
</dbReference>
<dbReference type="SUPFAM" id="SSF56988">
    <property type="entry name" value="Anthrax protective antigen"/>
    <property type="match status" value="1"/>
</dbReference>
<organism evidence="8 9">
    <name type="scientific">Rikenella microfusus</name>
    <dbReference type="NCBI Taxonomy" id="28139"/>
    <lineage>
        <taxon>Bacteria</taxon>
        <taxon>Pseudomonadati</taxon>
        <taxon>Bacteroidota</taxon>
        <taxon>Bacteroidia</taxon>
        <taxon>Bacteroidales</taxon>
        <taxon>Rikenellaceae</taxon>
        <taxon>Rikenella</taxon>
    </lineage>
</organism>
<dbReference type="InterPro" id="IPR029018">
    <property type="entry name" value="Hex-like_dom2"/>
</dbReference>
<dbReference type="InterPro" id="IPR059177">
    <property type="entry name" value="GH29D-like_dom"/>
</dbReference>
<dbReference type="OrthoDB" id="1090159at2"/>
<comment type="catalytic activity">
    <reaction evidence="1">
        <text>Hydrolysis of terminal non-reducing N-acetyl-D-hexosamine residues in N-acetyl-beta-D-hexosaminides.</text>
        <dbReference type="EC" id="3.2.1.52"/>
    </reaction>
</comment>
<dbReference type="Pfam" id="PF07691">
    <property type="entry name" value="PA14"/>
    <property type="match status" value="1"/>
</dbReference>
<dbReference type="PANTHER" id="PTHR22600:SF57">
    <property type="entry name" value="BETA-N-ACETYLHEXOSAMINIDASE"/>
    <property type="match status" value="1"/>
</dbReference>
<dbReference type="InterPro" id="IPR025705">
    <property type="entry name" value="Beta_hexosaminidase_sua/sub"/>
</dbReference>
<dbReference type="GO" id="GO:0016020">
    <property type="term" value="C:membrane"/>
    <property type="evidence" value="ECO:0007669"/>
    <property type="project" value="TreeGrafter"/>
</dbReference>
<dbReference type="Proteomes" id="UP000255233">
    <property type="component" value="Unassembled WGS sequence"/>
</dbReference>
<protein>
    <recommendedName>
        <fullName evidence="3">beta-N-acetylhexosaminidase</fullName>
        <ecNumber evidence="3">3.2.1.52</ecNumber>
    </recommendedName>
</protein>
<evidence type="ECO:0000256" key="2">
    <source>
        <dbReference type="ARBA" id="ARBA00006285"/>
    </source>
</evidence>
<evidence type="ECO:0000313" key="9">
    <source>
        <dbReference type="Proteomes" id="UP000255233"/>
    </source>
</evidence>
<keyword evidence="4 8" id="KW-0378">Hydrolase</keyword>
<dbReference type="RefSeq" id="WP_084135186.1">
    <property type="nucleotide sequence ID" value="NZ_UGVL01000001.1"/>
</dbReference>
<dbReference type="Pfam" id="PF02838">
    <property type="entry name" value="Glyco_hydro_20b"/>
    <property type="match status" value="1"/>
</dbReference>
<sequence length="768" mass="86409">MTVSIFSRFAALCGGTILAVSCGTQQTPVPQIRVIPKPVSIAEGEGVFKLKSGMTVSADSSLAPAARYLAEALEASSALQLEPAQSGKKGNIDLRLGLTNDNPEAYSLTVDENGIAIQGATPRGVLMGIATLRQLVPVDPKDSRIPYVSVTDAPRFDWRGAHLDVSRHFYTADQVKDFIDLMAIYKLNKFHWHLTDDQGWRIEIKQYPLLTEKGAWRKFDKNDRQCMRMAAEEDNPDLLIPQELTRIENGDTLYGGFYTQDEIREVVAYAAARGIDVIPELDMPGHLMGAQQGYPWITCNGESSWGESFSSPLCPGKDSALMFAKNVYSEVFSLFPYEYVHLGADEVEKTNWKACPDCQARIGKYGLKDENELQAWFVHDMERHFNANGKKLIGWDEIVDGGLSPTATITWWRDWAPKAVVTATAQGNKVIVCPDFLLYLDFAEQARDLKRIYDTEPTTYRADWNLTPQQKANIRGIQANTWCERIPSVRRMQYQILPRLLAHSEIAWVQPEAKDWEDFQRRFVAQADYFDRRGINYRVPDLTGFNDINVFVDTAVVEAKCILPNIRVRYTTDGSFPNAESPLYTGPITITESTKFIFRPFRPDGTAGAMQTAEYRKEDYSPAQALPEKKMEDGIRMVYREFKGRKCAEIGEAKVVRNYTLDSVGVPSGLEGWLGLVYEGYVEIPADGVYTFALTSNDGSMLYVDDERLIDNDGPHGDTRLTAQRALAGGWHKIRVEYFDMNNGGMLSLKWASPNETALRTLTGFKHW</sequence>
<dbReference type="InterPro" id="IPR015883">
    <property type="entry name" value="Glyco_hydro_20_cat"/>
</dbReference>
<dbReference type="SMART" id="SM00758">
    <property type="entry name" value="PA14"/>
    <property type="match status" value="1"/>
</dbReference>
<dbReference type="InterPro" id="IPR017853">
    <property type="entry name" value="GH"/>
</dbReference>
<dbReference type="InterPro" id="IPR015882">
    <property type="entry name" value="HEX_bac_N"/>
</dbReference>
<dbReference type="EMBL" id="UGVL01000001">
    <property type="protein sequence ID" value="SUE33247.1"/>
    <property type="molecule type" value="Genomic_DNA"/>
</dbReference>
<evidence type="ECO:0000256" key="1">
    <source>
        <dbReference type="ARBA" id="ARBA00001231"/>
    </source>
</evidence>
<comment type="similarity">
    <text evidence="2">Belongs to the glycosyl hydrolase 20 family.</text>
</comment>
<dbReference type="EC" id="3.2.1.52" evidence="3"/>
<dbReference type="InterPro" id="IPR037524">
    <property type="entry name" value="PA14/GLEYA"/>
</dbReference>
<dbReference type="AlphaFoldDB" id="A0A379MQX5"/>
<evidence type="ECO:0000256" key="4">
    <source>
        <dbReference type="ARBA" id="ARBA00022801"/>
    </source>
</evidence>
<keyword evidence="5 8" id="KW-0326">Glycosidase</keyword>
<dbReference type="GO" id="GO:0030203">
    <property type="term" value="P:glycosaminoglycan metabolic process"/>
    <property type="evidence" value="ECO:0007669"/>
    <property type="project" value="TreeGrafter"/>
</dbReference>
<dbReference type="GO" id="GO:0005975">
    <property type="term" value="P:carbohydrate metabolic process"/>
    <property type="evidence" value="ECO:0007669"/>
    <property type="project" value="InterPro"/>
</dbReference>
<dbReference type="Gene3D" id="3.90.182.10">
    <property type="entry name" value="Toxin - Anthrax Protective Antigen,domain 1"/>
    <property type="match status" value="1"/>
</dbReference>
<dbReference type="SUPFAM" id="SSF51445">
    <property type="entry name" value="(Trans)glycosidases"/>
    <property type="match status" value="1"/>
</dbReference>
<keyword evidence="9" id="KW-1185">Reference proteome</keyword>
<accession>A0A379MQX5</accession>
<name>A0A379MQX5_9BACT</name>
<evidence type="ECO:0000256" key="5">
    <source>
        <dbReference type="ARBA" id="ARBA00023295"/>
    </source>
</evidence>
<dbReference type="SUPFAM" id="SSF55545">
    <property type="entry name" value="beta-N-acetylhexosaminidase-like domain"/>
    <property type="match status" value="1"/>
</dbReference>
<evidence type="ECO:0000259" key="7">
    <source>
        <dbReference type="PROSITE" id="PS51820"/>
    </source>
</evidence>
<dbReference type="Gene3D" id="3.20.20.80">
    <property type="entry name" value="Glycosidases"/>
    <property type="match status" value="1"/>
</dbReference>
<feature type="domain" description="PA14" evidence="7">
    <location>
        <begin position="630"/>
        <end position="765"/>
    </location>
</feature>
<reference evidence="8 9" key="1">
    <citation type="submission" date="2018-06" db="EMBL/GenBank/DDBJ databases">
        <authorList>
            <consortium name="Pathogen Informatics"/>
            <person name="Doyle S."/>
        </authorList>
    </citation>
    <scope>NUCLEOTIDE SEQUENCE [LARGE SCALE GENOMIC DNA]</scope>
    <source>
        <strain evidence="8 9">NCTC11190</strain>
    </source>
</reference>
<dbReference type="Pfam" id="PF13290">
    <property type="entry name" value="CHB_HEX_C_1"/>
    <property type="match status" value="1"/>
</dbReference>
<dbReference type="Pfam" id="PF00728">
    <property type="entry name" value="Glyco_hydro_20"/>
    <property type="match status" value="1"/>
</dbReference>
<dbReference type="PANTHER" id="PTHR22600">
    <property type="entry name" value="BETA-HEXOSAMINIDASE"/>
    <property type="match status" value="1"/>
</dbReference>
<dbReference type="InterPro" id="IPR011658">
    <property type="entry name" value="PA14_dom"/>
</dbReference>
<evidence type="ECO:0000256" key="6">
    <source>
        <dbReference type="PIRSR" id="PIRSR625705-1"/>
    </source>
</evidence>
<evidence type="ECO:0000256" key="3">
    <source>
        <dbReference type="ARBA" id="ARBA00012663"/>
    </source>
</evidence>
<evidence type="ECO:0000313" key="8">
    <source>
        <dbReference type="EMBL" id="SUE33247.1"/>
    </source>
</evidence>
<feature type="active site" description="Proton donor" evidence="6">
    <location>
        <position position="346"/>
    </location>
</feature>
<dbReference type="PRINTS" id="PR00738">
    <property type="entry name" value="GLHYDRLASE20"/>
</dbReference>
<dbReference type="CDD" id="cd06563">
    <property type="entry name" value="GH20_chitobiase-like"/>
    <property type="match status" value="1"/>
</dbReference>
<dbReference type="PROSITE" id="PS51820">
    <property type="entry name" value="PA14"/>
    <property type="match status" value="1"/>
</dbReference>
<dbReference type="Gene3D" id="3.30.379.10">
    <property type="entry name" value="Chitobiase/beta-hexosaminidase domain 2-like"/>
    <property type="match status" value="1"/>
</dbReference>